<protein>
    <submittedName>
        <fullName evidence="3">Response regulator</fullName>
    </submittedName>
</protein>
<dbReference type="Pfam" id="PF00072">
    <property type="entry name" value="Response_reg"/>
    <property type="match status" value="1"/>
</dbReference>
<dbReference type="PROSITE" id="PS50110">
    <property type="entry name" value="RESPONSE_REGULATORY"/>
    <property type="match status" value="1"/>
</dbReference>
<evidence type="ECO:0000313" key="4">
    <source>
        <dbReference type="Proteomes" id="UP000606008"/>
    </source>
</evidence>
<organism evidence="3 4">
    <name type="scientific">Fibrivirga algicola</name>
    <dbReference type="NCBI Taxonomy" id="2950420"/>
    <lineage>
        <taxon>Bacteria</taxon>
        <taxon>Pseudomonadati</taxon>
        <taxon>Bacteroidota</taxon>
        <taxon>Cytophagia</taxon>
        <taxon>Cytophagales</taxon>
        <taxon>Spirosomataceae</taxon>
        <taxon>Fibrivirga</taxon>
    </lineage>
</organism>
<dbReference type="CDD" id="cd17557">
    <property type="entry name" value="REC_Rcp-like"/>
    <property type="match status" value="1"/>
</dbReference>
<evidence type="ECO:0000256" key="1">
    <source>
        <dbReference type="PROSITE-ProRule" id="PRU00169"/>
    </source>
</evidence>
<reference evidence="3" key="1">
    <citation type="submission" date="2024-05" db="EMBL/GenBank/DDBJ databases">
        <authorList>
            <person name="Jung D.-H."/>
        </authorList>
    </citation>
    <scope>NUCLEOTIDE SEQUENCE</scope>
    <source>
        <strain evidence="3">JA-25</strain>
    </source>
</reference>
<dbReference type="EMBL" id="WAEL01000012">
    <property type="protein sequence ID" value="NID13439.1"/>
    <property type="molecule type" value="Genomic_DNA"/>
</dbReference>
<dbReference type="InterPro" id="IPR001789">
    <property type="entry name" value="Sig_transdc_resp-reg_receiver"/>
</dbReference>
<accession>A0ABX0QTC8</accession>
<dbReference type="SMART" id="SM00448">
    <property type="entry name" value="REC"/>
    <property type="match status" value="1"/>
</dbReference>
<name>A0ABX0QTC8_9BACT</name>
<evidence type="ECO:0000259" key="2">
    <source>
        <dbReference type="PROSITE" id="PS50110"/>
    </source>
</evidence>
<dbReference type="SUPFAM" id="SSF52172">
    <property type="entry name" value="CheY-like"/>
    <property type="match status" value="1"/>
</dbReference>
<dbReference type="RefSeq" id="WP_166693964.1">
    <property type="nucleotide sequence ID" value="NZ_WAEL01000012.1"/>
</dbReference>
<keyword evidence="4" id="KW-1185">Reference proteome</keyword>
<gene>
    <name evidence="3" type="ORF">F7231_24935</name>
</gene>
<dbReference type="Gene3D" id="3.40.50.2300">
    <property type="match status" value="1"/>
</dbReference>
<feature type="domain" description="Response regulatory" evidence="2">
    <location>
        <begin position="11"/>
        <end position="131"/>
    </location>
</feature>
<dbReference type="PANTHER" id="PTHR44520">
    <property type="entry name" value="RESPONSE REGULATOR RCP1-RELATED"/>
    <property type="match status" value="1"/>
</dbReference>
<comment type="caution">
    <text evidence="3">The sequence shown here is derived from an EMBL/GenBank/DDBJ whole genome shotgun (WGS) entry which is preliminary data.</text>
</comment>
<dbReference type="InterPro" id="IPR011006">
    <property type="entry name" value="CheY-like_superfamily"/>
</dbReference>
<proteinExistence type="predicted"/>
<sequence>MQATTDQNRPHIYLVDDDEDDQFLVQRLIRQHRPAATVEVLGDGEVLIQALACAQALPALVLLDLNMPRMSGLEALSCIRANRIYDALPIVILTTSESDQDRQQALALQAADYLIKPATYRQADQLVSAITHHWL</sequence>
<feature type="modified residue" description="4-aspartylphosphate" evidence="1">
    <location>
        <position position="64"/>
    </location>
</feature>
<dbReference type="InterPro" id="IPR052893">
    <property type="entry name" value="TCS_response_regulator"/>
</dbReference>
<keyword evidence="1" id="KW-0597">Phosphoprotein</keyword>
<evidence type="ECO:0000313" key="3">
    <source>
        <dbReference type="EMBL" id="NID13439.1"/>
    </source>
</evidence>
<dbReference type="Proteomes" id="UP000606008">
    <property type="component" value="Unassembled WGS sequence"/>
</dbReference>